<proteinExistence type="predicted"/>
<accession>X1GMD2</accession>
<protein>
    <submittedName>
        <fullName evidence="1">Uncharacterized protein</fullName>
    </submittedName>
</protein>
<organism evidence="1">
    <name type="scientific">marine sediment metagenome</name>
    <dbReference type="NCBI Taxonomy" id="412755"/>
    <lineage>
        <taxon>unclassified sequences</taxon>
        <taxon>metagenomes</taxon>
        <taxon>ecological metagenomes</taxon>
    </lineage>
</organism>
<dbReference type="EMBL" id="BARU01007537">
    <property type="protein sequence ID" value="GAH45980.1"/>
    <property type="molecule type" value="Genomic_DNA"/>
</dbReference>
<name>X1GMD2_9ZZZZ</name>
<gene>
    <name evidence="1" type="ORF">S03H2_14835</name>
</gene>
<evidence type="ECO:0000313" key="1">
    <source>
        <dbReference type="EMBL" id="GAH45980.1"/>
    </source>
</evidence>
<sequence length="233" mass="26643">MIHYHGTPISPRSILTELHGKHFCVSHAHPNDIAKCCEIGQSVMLDNGAFSKWKAGKDTDFNGYVDWVEEWLWPANWCVIPDVIDGDTKDNDRLVRSWPFKRQSAPVWHMNEPTSRLVGLCRDWALVCIGSTVMYGDPGSLRWHQRIDEAFNDLAKTFRRIPPLHMLRGMAMSGQEYPFASCDSTDIARNHNRPQNGARKMADKWDGQQCPGRWELRPLQQSMKPLGQPADMS</sequence>
<reference evidence="1" key="1">
    <citation type="journal article" date="2014" name="Front. Microbiol.">
        <title>High frequency of phylogenetically diverse reductive dehalogenase-homologous genes in deep subseafloor sedimentary metagenomes.</title>
        <authorList>
            <person name="Kawai M."/>
            <person name="Futagami T."/>
            <person name="Toyoda A."/>
            <person name="Takaki Y."/>
            <person name="Nishi S."/>
            <person name="Hori S."/>
            <person name="Arai W."/>
            <person name="Tsubouchi T."/>
            <person name="Morono Y."/>
            <person name="Uchiyama I."/>
            <person name="Ito T."/>
            <person name="Fujiyama A."/>
            <person name="Inagaki F."/>
            <person name="Takami H."/>
        </authorList>
    </citation>
    <scope>NUCLEOTIDE SEQUENCE</scope>
    <source>
        <strain evidence="1">Expedition CK06-06</strain>
    </source>
</reference>
<dbReference type="AlphaFoldDB" id="X1GMD2"/>
<comment type="caution">
    <text evidence="1">The sequence shown here is derived from an EMBL/GenBank/DDBJ whole genome shotgun (WGS) entry which is preliminary data.</text>
</comment>